<dbReference type="Pfam" id="PF02321">
    <property type="entry name" value="OEP"/>
    <property type="match status" value="2"/>
</dbReference>
<comment type="subcellular location">
    <subcellularLocation>
        <location evidence="2">Cell membrane</location>
        <topology evidence="2">Lipid-anchor</topology>
    </subcellularLocation>
</comment>
<dbReference type="SUPFAM" id="SSF56954">
    <property type="entry name" value="Outer membrane efflux proteins (OEP)"/>
    <property type="match status" value="1"/>
</dbReference>
<name>B1Y5R4_LEPCP</name>
<comment type="similarity">
    <text evidence="1 2">Belongs to the outer membrane factor (OMF) (TC 1.B.17) family.</text>
</comment>
<organism evidence="4 5">
    <name type="scientific">Leptothrix cholodnii (strain ATCC 51168 / LMG 8142 / SP-6)</name>
    <name type="common">Leptothrix discophora (strain SP-6)</name>
    <dbReference type="NCBI Taxonomy" id="395495"/>
    <lineage>
        <taxon>Bacteria</taxon>
        <taxon>Pseudomonadati</taxon>
        <taxon>Pseudomonadota</taxon>
        <taxon>Betaproteobacteria</taxon>
        <taxon>Burkholderiales</taxon>
        <taxon>Sphaerotilaceae</taxon>
        <taxon>Leptothrix</taxon>
    </lineage>
</organism>
<dbReference type="RefSeq" id="WP_012348707.1">
    <property type="nucleotide sequence ID" value="NC_010524.1"/>
</dbReference>
<evidence type="ECO:0000256" key="2">
    <source>
        <dbReference type="RuleBase" id="RU362097"/>
    </source>
</evidence>
<accession>B1Y5R4</accession>
<evidence type="ECO:0000256" key="1">
    <source>
        <dbReference type="ARBA" id="ARBA00007613"/>
    </source>
</evidence>
<dbReference type="HOGENOM" id="CLU_012817_13_0_4"/>
<dbReference type="NCBIfam" id="TIGR01845">
    <property type="entry name" value="outer_NodT"/>
    <property type="match status" value="1"/>
</dbReference>
<dbReference type="STRING" id="395495.Lcho_3706"/>
<protein>
    <submittedName>
        <fullName evidence="4">RND efflux system, outer membrane lipoprotein, NodT family</fullName>
    </submittedName>
</protein>
<feature type="region of interest" description="Disordered" evidence="3">
    <location>
        <begin position="1"/>
        <end position="21"/>
    </location>
</feature>
<dbReference type="KEGG" id="lch:Lcho_3706"/>
<dbReference type="PANTHER" id="PTHR30203">
    <property type="entry name" value="OUTER MEMBRANE CATION EFFLUX PROTEIN"/>
    <property type="match status" value="1"/>
</dbReference>
<dbReference type="Gene3D" id="1.20.1600.10">
    <property type="entry name" value="Outer membrane efflux proteins (OEP)"/>
    <property type="match status" value="1"/>
</dbReference>
<sequence>MHRPRSDPTSTGHTSPDTTGPRRRAWAVWCCGAALLAGCATPLPSERSDAAPPIAVPGSWAVRPAGHADADSAPIDGAALARWWRSFDDPLLGELVERALAANTDLQLARSRVIQARALRDVSAAAASPNLDLSGSVGTSQSGRGSSALRSNSWRAGLDASWEIDVWGRLGAGTRAAELDLATSRADRATTEAGVAAEVGLAYVQLRGSQRQLRIARDNLAALEQTAQLTQWRAQAGLVSSLDAEQARASTAQQRASIGPLQNSVVQAEHRIAVLLGQPPGTLRALLGSADERITPPIPLAAPMPAGVPAQVLRQRPDVRAAELAIDAESQRLAASRAAGRPSFAISGTLALQAATLGALGNPAATLATLGAAVNWPLFDGGARAAQIQAQQAVQAQAQIRYQAAVLTALEDVENALADQIYTQSRLAAYEAGVASARNALLLARQRYQAGLVDFSTLLEAQRTALSLDNGLVAAQTDLSLGRIRLNKALGGGWAEEE</sequence>
<evidence type="ECO:0000256" key="3">
    <source>
        <dbReference type="SAM" id="MobiDB-lite"/>
    </source>
</evidence>
<dbReference type="GO" id="GO:0005886">
    <property type="term" value="C:plasma membrane"/>
    <property type="evidence" value="ECO:0007669"/>
    <property type="project" value="UniProtKB-SubCell"/>
</dbReference>
<keyword evidence="2 4" id="KW-0449">Lipoprotein</keyword>
<dbReference type="OrthoDB" id="9770517at2"/>
<dbReference type="AlphaFoldDB" id="B1Y5R4"/>
<feature type="compositionally biased region" description="Polar residues" evidence="3">
    <location>
        <begin position="7"/>
        <end position="18"/>
    </location>
</feature>
<keyword evidence="2" id="KW-0564">Palmitate</keyword>
<keyword evidence="2" id="KW-0812">Transmembrane</keyword>
<keyword evidence="5" id="KW-1185">Reference proteome</keyword>
<keyword evidence="2" id="KW-1134">Transmembrane beta strand</keyword>
<dbReference type="EMBL" id="CP001013">
    <property type="protein sequence ID" value="ACB35960.1"/>
    <property type="molecule type" value="Genomic_DNA"/>
</dbReference>
<dbReference type="InterPro" id="IPR010131">
    <property type="entry name" value="MdtP/NodT-like"/>
</dbReference>
<evidence type="ECO:0000313" key="5">
    <source>
        <dbReference type="Proteomes" id="UP000001693"/>
    </source>
</evidence>
<reference evidence="4 5" key="1">
    <citation type="submission" date="2008-03" db="EMBL/GenBank/DDBJ databases">
        <title>Complete sequence of Leptothrix cholodnii SP-6.</title>
        <authorList>
            <consortium name="US DOE Joint Genome Institute"/>
            <person name="Copeland A."/>
            <person name="Lucas S."/>
            <person name="Lapidus A."/>
            <person name="Glavina del Rio T."/>
            <person name="Dalin E."/>
            <person name="Tice H."/>
            <person name="Bruce D."/>
            <person name="Goodwin L."/>
            <person name="Pitluck S."/>
            <person name="Chertkov O."/>
            <person name="Brettin T."/>
            <person name="Detter J.C."/>
            <person name="Han C."/>
            <person name="Kuske C.R."/>
            <person name="Schmutz J."/>
            <person name="Larimer F."/>
            <person name="Land M."/>
            <person name="Hauser L."/>
            <person name="Kyrpides N."/>
            <person name="Lykidis A."/>
            <person name="Emerson D."/>
            <person name="Richardson P."/>
        </authorList>
    </citation>
    <scope>NUCLEOTIDE SEQUENCE [LARGE SCALE GENOMIC DNA]</scope>
    <source>
        <strain evidence="5">ATCC 51168 / LMG 8142 / SP-6</strain>
    </source>
</reference>
<dbReference type="GO" id="GO:0015562">
    <property type="term" value="F:efflux transmembrane transporter activity"/>
    <property type="evidence" value="ECO:0007669"/>
    <property type="project" value="InterPro"/>
</dbReference>
<dbReference type="Proteomes" id="UP000001693">
    <property type="component" value="Chromosome"/>
</dbReference>
<keyword evidence="2" id="KW-0472">Membrane</keyword>
<dbReference type="InterPro" id="IPR003423">
    <property type="entry name" value="OMP_efflux"/>
</dbReference>
<dbReference type="PANTHER" id="PTHR30203:SF25">
    <property type="entry name" value="OUTER MEMBRANE PROTEIN-RELATED"/>
    <property type="match status" value="1"/>
</dbReference>
<gene>
    <name evidence="4" type="ordered locus">Lcho_3706</name>
</gene>
<evidence type="ECO:0000313" key="4">
    <source>
        <dbReference type="EMBL" id="ACB35960.1"/>
    </source>
</evidence>
<dbReference type="eggNOG" id="COG1538">
    <property type="taxonomic scope" value="Bacteria"/>
</dbReference>
<proteinExistence type="inferred from homology"/>
<dbReference type="Gene3D" id="2.20.200.10">
    <property type="entry name" value="Outer membrane efflux proteins (OEP)"/>
    <property type="match status" value="1"/>
</dbReference>